<keyword evidence="7 8" id="KW-0472">Membrane</keyword>
<dbReference type="EMBL" id="GANO01002846">
    <property type="protein sequence ID" value="JAB57025.1"/>
    <property type="molecule type" value="mRNA"/>
</dbReference>
<name>U5ERE1_9DIPT</name>
<dbReference type="SUPFAM" id="SSF103473">
    <property type="entry name" value="MFS general substrate transporter"/>
    <property type="match status" value="1"/>
</dbReference>
<feature type="transmembrane region" description="Helical" evidence="8">
    <location>
        <begin position="106"/>
        <end position="127"/>
    </location>
</feature>
<feature type="non-terminal residue" evidence="10">
    <location>
        <position position="1"/>
    </location>
</feature>
<sequence length="462" mass="51674">NGFFNQYFAVGSVSILCFVHGTAVSWTSPFTLLLMSENSPLPSGPITMEEASWIASISSISSVLSIYPLGYLGNKFGKKLTMLLSIIPNTSFWIILIFGTNPYHIMIGRLFSGITGATMLALFPLFVADIASNNIRGALMSILMVSGSLGSLMGYVTGYLLSYETIPLVMISFPILFTILMLILPETPQSLILQQKYEKAKKSLTFYRGKYTEAVGLEYENIKNSIENQSQSNRCDVKQLLSKESICSFILITCIAALVTFGGSTTYQSYTALFFNRSGSQFEPNLSSIYAGATAFLSTIISFFTADKIGRKFLLLVSFIGAAIFLTILGIFSYCFENNFDTSSIFWLPDVCIYLITFTFFFGVVPIPWVVVVEILPQNIRTFGQIYYSSTFYLLLFISNKCVPILLERIYFYNIMWLFAAINVIGMIFIYFCIPETSGKSLIETPEQMLDDKIDKQNCNKV</sequence>
<dbReference type="AlphaFoldDB" id="U5ERE1"/>
<protein>
    <submittedName>
        <fullName evidence="10">Putative transmembrane transport</fullName>
    </submittedName>
</protein>
<evidence type="ECO:0000313" key="10">
    <source>
        <dbReference type="EMBL" id="JAB57025.1"/>
    </source>
</evidence>
<evidence type="ECO:0000256" key="2">
    <source>
        <dbReference type="ARBA" id="ARBA00022448"/>
    </source>
</evidence>
<reference evidence="10" key="1">
    <citation type="journal article" date="2014" name="Insect Biochem. Mol. Biol.">
        <title>An insight into the sialome of the frog biting fly, Corethrella appendiculata.</title>
        <authorList>
            <person name="Ribeiro J.M.C."/>
            <person name="Chagas A.C."/>
            <person name="Pham V.M."/>
            <person name="Lounibos L.P."/>
            <person name="Calvo E."/>
        </authorList>
    </citation>
    <scope>NUCLEOTIDE SEQUENCE</scope>
    <source>
        <tissue evidence="10">Salivary glands</tissue>
    </source>
</reference>
<dbReference type="PROSITE" id="PS00216">
    <property type="entry name" value="SUGAR_TRANSPORT_1"/>
    <property type="match status" value="1"/>
</dbReference>
<feature type="transmembrane region" description="Helical" evidence="8">
    <location>
        <begin position="353"/>
        <end position="375"/>
    </location>
</feature>
<feature type="transmembrane region" description="Helical" evidence="8">
    <location>
        <begin position="387"/>
        <end position="407"/>
    </location>
</feature>
<dbReference type="InterPro" id="IPR020846">
    <property type="entry name" value="MFS_dom"/>
</dbReference>
<evidence type="ECO:0000256" key="7">
    <source>
        <dbReference type="ARBA" id="ARBA00023136"/>
    </source>
</evidence>
<feature type="transmembrane region" description="Helical" evidence="8">
    <location>
        <begin position="139"/>
        <end position="160"/>
    </location>
</feature>
<dbReference type="PANTHER" id="PTHR48021">
    <property type="match status" value="1"/>
</dbReference>
<keyword evidence="6 8" id="KW-1133">Transmembrane helix</keyword>
<evidence type="ECO:0000259" key="9">
    <source>
        <dbReference type="PROSITE" id="PS50850"/>
    </source>
</evidence>
<keyword evidence="5 8" id="KW-0812">Transmembrane</keyword>
<feature type="transmembrane region" description="Helical" evidence="8">
    <location>
        <begin position="246"/>
        <end position="267"/>
    </location>
</feature>
<feature type="transmembrane region" description="Helical" evidence="8">
    <location>
        <begin position="313"/>
        <end position="333"/>
    </location>
</feature>
<evidence type="ECO:0000256" key="3">
    <source>
        <dbReference type="ARBA" id="ARBA00022475"/>
    </source>
</evidence>
<evidence type="ECO:0000256" key="5">
    <source>
        <dbReference type="ARBA" id="ARBA00022692"/>
    </source>
</evidence>
<evidence type="ECO:0000256" key="1">
    <source>
        <dbReference type="ARBA" id="ARBA00004651"/>
    </source>
</evidence>
<evidence type="ECO:0000256" key="4">
    <source>
        <dbReference type="ARBA" id="ARBA00022597"/>
    </source>
</evidence>
<feature type="transmembrane region" description="Helical" evidence="8">
    <location>
        <begin position="413"/>
        <end position="434"/>
    </location>
</feature>
<proteinExistence type="evidence at transcript level"/>
<feature type="transmembrane region" description="Helical" evidence="8">
    <location>
        <begin position="80"/>
        <end position="100"/>
    </location>
</feature>
<dbReference type="Pfam" id="PF00083">
    <property type="entry name" value="Sugar_tr"/>
    <property type="match status" value="1"/>
</dbReference>
<dbReference type="GO" id="GO:0022857">
    <property type="term" value="F:transmembrane transporter activity"/>
    <property type="evidence" value="ECO:0007669"/>
    <property type="project" value="InterPro"/>
</dbReference>
<dbReference type="Gene3D" id="1.20.1250.20">
    <property type="entry name" value="MFS general substrate transporter like domains"/>
    <property type="match status" value="1"/>
</dbReference>
<feature type="transmembrane region" description="Helical" evidence="8">
    <location>
        <begin position="166"/>
        <end position="184"/>
    </location>
</feature>
<comment type="subcellular location">
    <subcellularLocation>
        <location evidence="1">Cell membrane</location>
        <topology evidence="1">Multi-pass membrane protein</topology>
    </subcellularLocation>
</comment>
<keyword evidence="2" id="KW-0813">Transport</keyword>
<keyword evidence="3" id="KW-1003">Cell membrane</keyword>
<feature type="transmembrane region" description="Helical" evidence="8">
    <location>
        <begin position="51"/>
        <end position="73"/>
    </location>
</feature>
<dbReference type="InterPro" id="IPR005828">
    <property type="entry name" value="MFS_sugar_transport-like"/>
</dbReference>
<dbReference type="PROSITE" id="PS50850">
    <property type="entry name" value="MFS"/>
    <property type="match status" value="1"/>
</dbReference>
<accession>U5ERE1</accession>
<dbReference type="InterPro" id="IPR005829">
    <property type="entry name" value="Sugar_transporter_CS"/>
</dbReference>
<dbReference type="InterPro" id="IPR050549">
    <property type="entry name" value="MFS_Trehalose_Transporter"/>
</dbReference>
<dbReference type="FunFam" id="1.20.1250.20:FF:000218">
    <property type="entry name" value="facilitated trehalose transporter Tret1"/>
    <property type="match status" value="1"/>
</dbReference>
<keyword evidence="4" id="KW-0762">Sugar transport</keyword>
<dbReference type="InterPro" id="IPR036259">
    <property type="entry name" value="MFS_trans_sf"/>
</dbReference>
<feature type="domain" description="Major facilitator superfamily (MFS) profile" evidence="9">
    <location>
        <begin position="1"/>
        <end position="438"/>
    </location>
</feature>
<dbReference type="PANTHER" id="PTHR48021:SF33">
    <property type="entry name" value="AT22075P-RELATED"/>
    <property type="match status" value="1"/>
</dbReference>
<evidence type="ECO:0000256" key="8">
    <source>
        <dbReference type="SAM" id="Phobius"/>
    </source>
</evidence>
<dbReference type="GO" id="GO:0005886">
    <property type="term" value="C:plasma membrane"/>
    <property type="evidence" value="ECO:0007669"/>
    <property type="project" value="UniProtKB-SubCell"/>
</dbReference>
<organism evidence="10">
    <name type="scientific">Corethrella appendiculata</name>
    <dbReference type="NCBI Taxonomy" id="1370023"/>
    <lineage>
        <taxon>Eukaryota</taxon>
        <taxon>Metazoa</taxon>
        <taxon>Ecdysozoa</taxon>
        <taxon>Arthropoda</taxon>
        <taxon>Hexapoda</taxon>
        <taxon>Insecta</taxon>
        <taxon>Pterygota</taxon>
        <taxon>Neoptera</taxon>
        <taxon>Endopterygota</taxon>
        <taxon>Diptera</taxon>
        <taxon>Nematocera</taxon>
        <taxon>Culicoidea</taxon>
        <taxon>Chaoboridae</taxon>
        <taxon>Corethrella</taxon>
    </lineage>
</organism>
<evidence type="ECO:0000256" key="6">
    <source>
        <dbReference type="ARBA" id="ARBA00022989"/>
    </source>
</evidence>
<feature type="transmembrane region" description="Helical" evidence="8">
    <location>
        <begin position="287"/>
        <end position="306"/>
    </location>
</feature>